<sequence>MATLAARIGLLAQAIRDKINLIMPRLLPSGAIAGQVLMKNSSTNYDVVWGNRTVTFSGTTDSNGLATLTFSPAFSAVPFVTGECYQASTANPLRYTAVQALDVTVSGCKIRTMRHASTGVLLLNTTVPGMEVFPSAPYMVRVTGL</sequence>
<accession>A0A385EC94</accession>
<evidence type="ECO:0000313" key="1">
    <source>
        <dbReference type="EMBL" id="AXQ68625.1"/>
    </source>
</evidence>
<reference evidence="1 2" key="2">
    <citation type="submission" date="2018-09" db="EMBL/GenBank/DDBJ databases">
        <title>Giant CbK-like Caulobacter bacteriophages have genetically divergent genomes.</title>
        <authorList>
            <person name="Wilson K."/>
            <person name="Ely B."/>
        </authorList>
    </citation>
    <scope>NUCLEOTIDE SEQUENCE [LARGE SCALE GENOMIC DNA]</scope>
</reference>
<dbReference type="EMBL" id="MH588545">
    <property type="protein sequence ID" value="AXQ68625.1"/>
    <property type="molecule type" value="Genomic_DNA"/>
</dbReference>
<organism evidence="1 2">
    <name type="scientific">Caulobacter phage CcrPW</name>
    <dbReference type="NCBI Taxonomy" id="2283271"/>
    <lineage>
        <taxon>Viruses</taxon>
        <taxon>Duplodnaviria</taxon>
        <taxon>Heunggongvirae</taxon>
        <taxon>Uroviricota</taxon>
        <taxon>Caudoviricetes</taxon>
        <taxon>Jeanschmidtviridae</taxon>
        <taxon>Colossusvirus</taxon>
        <taxon>Colossusvirus PW</taxon>
    </lineage>
</organism>
<name>A0A385EC94_9CAUD</name>
<reference evidence="2" key="1">
    <citation type="submission" date="2018-07" db="EMBL/GenBank/DDBJ databases">
        <title>Giant CbK-like Caulobacter bacteriophages have genetically divergent genomes.</title>
        <authorList>
            <person name="Wilson K.M."/>
            <person name="Ely B."/>
        </authorList>
    </citation>
    <scope>NUCLEOTIDE SEQUENCE [LARGE SCALE GENOMIC DNA]</scope>
</reference>
<dbReference type="Proteomes" id="UP000259026">
    <property type="component" value="Segment"/>
</dbReference>
<protein>
    <submittedName>
        <fullName evidence="1">Uncharacterized protein</fullName>
    </submittedName>
</protein>
<gene>
    <name evidence="1" type="ORF">CcrPW_gp086</name>
</gene>
<keyword evidence="2" id="KW-1185">Reference proteome</keyword>
<evidence type="ECO:0000313" key="2">
    <source>
        <dbReference type="Proteomes" id="UP000259026"/>
    </source>
</evidence>
<proteinExistence type="predicted"/>